<protein>
    <recommendedName>
        <fullName evidence="5 8">Aldose 1-epimerase</fullName>
        <ecNumber evidence="4 8">5.1.3.3</ecNumber>
    </recommendedName>
</protein>
<evidence type="ECO:0000256" key="11">
    <source>
        <dbReference type="PIRSR" id="PIRSR005096-3"/>
    </source>
</evidence>
<feature type="binding site" evidence="10">
    <location>
        <position position="239"/>
    </location>
    <ligand>
        <name>beta-D-galactose</name>
        <dbReference type="ChEBI" id="CHEBI:27667"/>
    </ligand>
</feature>
<name>W7D1I6_9LIST</name>
<dbReference type="PANTHER" id="PTHR10091:SF0">
    <property type="entry name" value="GALACTOSE MUTAROTASE"/>
    <property type="match status" value="1"/>
</dbReference>
<dbReference type="STRING" id="1265861.BCAMP_07970"/>
<comment type="caution">
    <text evidence="12">The sequence shown here is derived from an EMBL/GenBank/DDBJ whole genome shotgun (WGS) entry which is preliminary data.</text>
</comment>
<dbReference type="PIRSF" id="PIRSF005096">
    <property type="entry name" value="GALM"/>
    <property type="match status" value="1"/>
</dbReference>
<dbReference type="GO" id="GO:0005737">
    <property type="term" value="C:cytoplasm"/>
    <property type="evidence" value="ECO:0007669"/>
    <property type="project" value="TreeGrafter"/>
</dbReference>
<comment type="catalytic activity">
    <reaction evidence="1 8">
        <text>alpha-D-glucose = beta-D-glucose</text>
        <dbReference type="Rhea" id="RHEA:10264"/>
        <dbReference type="ChEBI" id="CHEBI:15903"/>
        <dbReference type="ChEBI" id="CHEBI:17925"/>
        <dbReference type="EC" id="5.1.3.3"/>
    </reaction>
</comment>
<dbReference type="InterPro" id="IPR014718">
    <property type="entry name" value="GH-type_carb-bd"/>
</dbReference>
<dbReference type="InterPro" id="IPR047215">
    <property type="entry name" value="Galactose_mutarotase-like"/>
</dbReference>
<dbReference type="PANTHER" id="PTHR10091">
    <property type="entry name" value="ALDOSE-1-EPIMERASE"/>
    <property type="match status" value="1"/>
</dbReference>
<dbReference type="GO" id="GO:0004034">
    <property type="term" value="F:aldose 1-epimerase activity"/>
    <property type="evidence" value="ECO:0007669"/>
    <property type="project" value="UniProtKB-EC"/>
</dbReference>
<dbReference type="GO" id="GO:0006006">
    <property type="term" value="P:glucose metabolic process"/>
    <property type="evidence" value="ECO:0007669"/>
    <property type="project" value="TreeGrafter"/>
</dbReference>
<gene>
    <name evidence="12" type="ORF">BCAMP_07970</name>
</gene>
<dbReference type="EC" id="5.1.3.3" evidence="4 8"/>
<dbReference type="InterPro" id="IPR008183">
    <property type="entry name" value="Aldose_1/G6P_1-epimerase"/>
</dbReference>
<dbReference type="PROSITE" id="PS00545">
    <property type="entry name" value="ALDOSE_1_EPIMERASE"/>
    <property type="match status" value="1"/>
</dbReference>
<evidence type="ECO:0000256" key="7">
    <source>
        <dbReference type="ARBA" id="ARBA00023277"/>
    </source>
</evidence>
<keyword evidence="13" id="KW-1185">Reference proteome</keyword>
<dbReference type="SUPFAM" id="SSF74650">
    <property type="entry name" value="Galactose mutarotase-like"/>
    <property type="match status" value="1"/>
</dbReference>
<dbReference type="RefSeq" id="WP_035314806.1">
    <property type="nucleotide sequence ID" value="NZ_AODH01000030.1"/>
</dbReference>
<comment type="similarity">
    <text evidence="3 8">Belongs to the aldose epimerase family.</text>
</comment>
<dbReference type="Pfam" id="PF01263">
    <property type="entry name" value="Aldose_epim"/>
    <property type="match status" value="1"/>
</dbReference>
<dbReference type="InterPro" id="IPR015443">
    <property type="entry name" value="Aldose_1-epimerase"/>
</dbReference>
<feature type="binding site" evidence="11">
    <location>
        <begin position="173"/>
        <end position="175"/>
    </location>
    <ligand>
        <name>beta-D-galactose</name>
        <dbReference type="ChEBI" id="CHEBI:27667"/>
    </ligand>
</feature>
<evidence type="ECO:0000313" key="13">
    <source>
        <dbReference type="Proteomes" id="UP000019243"/>
    </source>
</evidence>
<evidence type="ECO:0000256" key="10">
    <source>
        <dbReference type="PIRSR" id="PIRSR005096-2"/>
    </source>
</evidence>
<dbReference type="CDD" id="cd09019">
    <property type="entry name" value="galactose_mutarotase_like"/>
    <property type="match status" value="1"/>
</dbReference>
<evidence type="ECO:0000256" key="4">
    <source>
        <dbReference type="ARBA" id="ARBA00013185"/>
    </source>
</evidence>
<dbReference type="GO" id="GO:0033499">
    <property type="term" value="P:galactose catabolic process via UDP-galactose, Leloir pathway"/>
    <property type="evidence" value="ECO:0007669"/>
    <property type="project" value="TreeGrafter"/>
</dbReference>
<dbReference type="EMBL" id="AODH01000030">
    <property type="protein sequence ID" value="EUJ39203.1"/>
    <property type="molecule type" value="Genomic_DNA"/>
</dbReference>
<proteinExistence type="inferred from homology"/>
<evidence type="ECO:0000256" key="3">
    <source>
        <dbReference type="ARBA" id="ARBA00006206"/>
    </source>
</evidence>
<dbReference type="Gene3D" id="2.70.98.10">
    <property type="match status" value="1"/>
</dbReference>
<evidence type="ECO:0000256" key="2">
    <source>
        <dbReference type="ARBA" id="ARBA00005028"/>
    </source>
</evidence>
<sequence>MSAMQRSAFGTVAGELVEKVELTNAQGLRLAVMNYGATLLALDVPDRHGVLENVVLGFGDLASYVNDSPYFGATIGRVAGRIRDGRWDTIQLSQNEGNQHIHGGINNVSHRVWVIESVTDSAVTMCIVLPAGDQGYPGTLTMRVTYELQADNRMTITTTGHSDTRTLFNPTNHSYFNLSGGLKATVSEHQVKVAADKMAEVDETKCPTGRLLPVAGTAFDFRSGQTITQFCQAEAAGLDTPFLLQPQAPSAVTVTDDSSGRRLQIATTAAAVVLFSTTGMNEAYVVNDTRPMCSQLGLAIEPQMLPDAIHHPDFGNIVIEAGETKQYQSVYTFDTI</sequence>
<dbReference type="InterPro" id="IPR018052">
    <property type="entry name" value="Ald1_epimerase_CS"/>
</dbReference>
<dbReference type="AlphaFoldDB" id="W7D1I6"/>
<reference evidence="12 13" key="1">
    <citation type="submission" date="2012-12" db="EMBL/GenBank/DDBJ databases">
        <title>Novel taxa of Listeriaceae from agricultural environments in the United States.</title>
        <authorList>
            <person name="den Bakker H.C."/>
            <person name="Allred A."/>
            <person name="Warchocki S."/>
            <person name="Wright E.M."/>
            <person name="Burrell A."/>
            <person name="Nightingale K.K."/>
            <person name="Kephart D."/>
            <person name="Wiedmann M."/>
        </authorList>
    </citation>
    <scope>NUCLEOTIDE SEQUENCE [LARGE SCALE GENOMIC DNA]</scope>
    <source>
        <strain evidence="12 13">FSL F6-1037</strain>
    </source>
</reference>
<evidence type="ECO:0000313" key="12">
    <source>
        <dbReference type="EMBL" id="EUJ39203.1"/>
    </source>
</evidence>
<organism evidence="12 13">
    <name type="scientific">Brochothrix campestris FSL F6-1037</name>
    <dbReference type="NCBI Taxonomy" id="1265861"/>
    <lineage>
        <taxon>Bacteria</taxon>
        <taxon>Bacillati</taxon>
        <taxon>Bacillota</taxon>
        <taxon>Bacilli</taxon>
        <taxon>Bacillales</taxon>
        <taxon>Listeriaceae</taxon>
        <taxon>Brochothrix</taxon>
    </lineage>
</organism>
<dbReference type="Proteomes" id="UP000019243">
    <property type="component" value="Unassembled WGS sequence"/>
</dbReference>
<dbReference type="PATRIC" id="fig|1265861.3.peg.1565"/>
<evidence type="ECO:0000256" key="1">
    <source>
        <dbReference type="ARBA" id="ARBA00001614"/>
    </source>
</evidence>
<feature type="active site" description="Proton acceptor" evidence="9">
    <location>
        <position position="301"/>
    </location>
</feature>
<evidence type="ECO:0000256" key="6">
    <source>
        <dbReference type="ARBA" id="ARBA00023235"/>
    </source>
</evidence>
<dbReference type="GO" id="GO:0030246">
    <property type="term" value="F:carbohydrate binding"/>
    <property type="evidence" value="ECO:0007669"/>
    <property type="project" value="InterPro"/>
</dbReference>
<evidence type="ECO:0000256" key="8">
    <source>
        <dbReference type="PIRNR" id="PIRNR005096"/>
    </source>
</evidence>
<dbReference type="InterPro" id="IPR011013">
    <property type="entry name" value="Gal_mutarotase_sf_dom"/>
</dbReference>
<accession>W7D1I6</accession>
<comment type="pathway">
    <text evidence="2 8">Carbohydrate metabolism; hexose metabolism.</text>
</comment>
<evidence type="ECO:0000256" key="9">
    <source>
        <dbReference type="PIRSR" id="PIRSR005096-1"/>
    </source>
</evidence>
<keyword evidence="7 8" id="KW-0119">Carbohydrate metabolism</keyword>
<feature type="active site" description="Proton donor" evidence="9">
    <location>
        <position position="173"/>
    </location>
</feature>
<keyword evidence="6 8" id="KW-0413">Isomerase</keyword>
<dbReference type="UniPathway" id="UPA00242"/>
<evidence type="ECO:0000256" key="5">
    <source>
        <dbReference type="ARBA" id="ARBA00014165"/>
    </source>
</evidence>